<evidence type="ECO:0000313" key="8">
    <source>
        <dbReference type="Proteomes" id="UP001500013"/>
    </source>
</evidence>
<keyword evidence="4" id="KW-0560">Oxidoreductase</keyword>
<dbReference type="InterPro" id="IPR036188">
    <property type="entry name" value="FAD/NAD-bd_sf"/>
</dbReference>
<name>A0ABN2RU12_9MICO</name>
<dbReference type="Proteomes" id="UP001500013">
    <property type="component" value="Unassembled WGS sequence"/>
</dbReference>
<comment type="caution">
    <text evidence="7">The sequence shown here is derived from an EMBL/GenBank/DDBJ whole genome shotgun (WGS) entry which is preliminary data.</text>
</comment>
<dbReference type="Gene3D" id="3.50.50.60">
    <property type="entry name" value="FAD/NAD(P)-binding domain"/>
    <property type="match status" value="1"/>
</dbReference>
<proteinExistence type="inferred from homology"/>
<dbReference type="Gene3D" id="3.30.9.10">
    <property type="entry name" value="D-Amino Acid Oxidase, subunit A, domain 2"/>
    <property type="match status" value="1"/>
</dbReference>
<dbReference type="NCBIfam" id="NF008726">
    <property type="entry name" value="PRK11728.1"/>
    <property type="match status" value="1"/>
</dbReference>
<evidence type="ECO:0000259" key="6">
    <source>
        <dbReference type="Pfam" id="PF01266"/>
    </source>
</evidence>
<gene>
    <name evidence="7" type="primary">lhgO</name>
    <name evidence="7" type="ORF">GCM10009817_13790</name>
</gene>
<dbReference type="PANTHER" id="PTHR43104">
    <property type="entry name" value="L-2-HYDROXYGLUTARATE DEHYDROGENASE, MITOCHONDRIAL"/>
    <property type="match status" value="1"/>
</dbReference>
<dbReference type="Pfam" id="PF01266">
    <property type="entry name" value="DAO"/>
    <property type="match status" value="1"/>
</dbReference>
<evidence type="ECO:0000256" key="4">
    <source>
        <dbReference type="ARBA" id="ARBA00023002"/>
    </source>
</evidence>
<keyword evidence="2" id="KW-0285">Flavoprotein</keyword>
<evidence type="ECO:0000256" key="5">
    <source>
        <dbReference type="ARBA" id="ARBA00037941"/>
    </source>
</evidence>
<reference evidence="7 8" key="1">
    <citation type="journal article" date="2019" name="Int. J. Syst. Evol. Microbiol.">
        <title>The Global Catalogue of Microorganisms (GCM) 10K type strain sequencing project: providing services to taxonomists for standard genome sequencing and annotation.</title>
        <authorList>
            <consortium name="The Broad Institute Genomics Platform"/>
            <consortium name="The Broad Institute Genome Sequencing Center for Infectious Disease"/>
            <person name="Wu L."/>
            <person name="Ma J."/>
        </authorList>
    </citation>
    <scope>NUCLEOTIDE SEQUENCE [LARGE SCALE GENOMIC DNA]</scope>
    <source>
        <strain evidence="7 8">JCM 15628</strain>
    </source>
</reference>
<comment type="cofactor">
    <cofactor evidence="1">
        <name>FAD</name>
        <dbReference type="ChEBI" id="CHEBI:57692"/>
    </cofactor>
</comment>
<dbReference type="InterPro" id="IPR006076">
    <property type="entry name" value="FAD-dep_OxRdtase"/>
</dbReference>
<sequence length="399" mass="42500">MSRPHVVVVGGGIVGSAVARRLTLSEPRPEVTLVEREPEPARHQTSRNSGVVHAGIYYAPGSAKATLSREGVRRLKHYCSERGLPYQEVGKLVVALDETEEARLRDVEARARANGVPGLRWVDAPALRDVEPHAVGRAALHSPTTAITDFSLVAAAMLDDARSGGAEVVTGFEVRALDRRGEGVHVGAADGRTLRADHVVIAGGLYADRLAVLAGDGPDPAIVPFRGEYHRLAPSAAHLVRGLVYPVPDPRYPFLGVHLTKRVDGSVLLGPNAVLATAREGYTKRDVDLQVLRELAASGGFRRLARANVRTGVHEVRGSLSRRTFVARARRYVPAIADSDVLPAGSGVRAQAMDPDGSLVEDFRFSRVGPVFCIRNAPSPAATASLAIADRVVSELGLG</sequence>
<organism evidence="7 8">
    <name type="scientific">Terrabacter lapilli</name>
    <dbReference type="NCBI Taxonomy" id="436231"/>
    <lineage>
        <taxon>Bacteria</taxon>
        <taxon>Bacillati</taxon>
        <taxon>Actinomycetota</taxon>
        <taxon>Actinomycetes</taxon>
        <taxon>Micrococcales</taxon>
        <taxon>Intrasporangiaceae</taxon>
        <taxon>Terrabacter</taxon>
    </lineage>
</organism>
<keyword evidence="3" id="KW-0274">FAD</keyword>
<evidence type="ECO:0000256" key="3">
    <source>
        <dbReference type="ARBA" id="ARBA00022827"/>
    </source>
</evidence>
<dbReference type="SUPFAM" id="SSF51905">
    <property type="entry name" value="FAD/NAD(P)-binding domain"/>
    <property type="match status" value="1"/>
</dbReference>
<dbReference type="RefSeq" id="WP_344059801.1">
    <property type="nucleotide sequence ID" value="NZ_BAAAPU010000004.1"/>
</dbReference>
<protein>
    <submittedName>
        <fullName evidence="7">L-2-hydroxyglutarate oxidase</fullName>
    </submittedName>
</protein>
<dbReference type="EMBL" id="BAAAPU010000004">
    <property type="protein sequence ID" value="GAA1974846.1"/>
    <property type="molecule type" value="Genomic_DNA"/>
</dbReference>
<evidence type="ECO:0000256" key="2">
    <source>
        <dbReference type="ARBA" id="ARBA00022630"/>
    </source>
</evidence>
<comment type="similarity">
    <text evidence="5">Belongs to the L2HGDH family.</text>
</comment>
<dbReference type="PANTHER" id="PTHR43104:SF2">
    <property type="entry name" value="L-2-HYDROXYGLUTARATE DEHYDROGENASE, MITOCHONDRIAL"/>
    <property type="match status" value="1"/>
</dbReference>
<feature type="domain" description="FAD dependent oxidoreductase" evidence="6">
    <location>
        <begin position="5"/>
        <end position="392"/>
    </location>
</feature>
<evidence type="ECO:0000256" key="1">
    <source>
        <dbReference type="ARBA" id="ARBA00001974"/>
    </source>
</evidence>
<keyword evidence="8" id="KW-1185">Reference proteome</keyword>
<evidence type="ECO:0000313" key="7">
    <source>
        <dbReference type="EMBL" id="GAA1974846.1"/>
    </source>
</evidence>
<accession>A0ABN2RU12</accession>